<dbReference type="RefSeq" id="WP_377213418.1">
    <property type="nucleotide sequence ID" value="NZ_JBHTJV010000013.1"/>
</dbReference>
<dbReference type="InterPro" id="IPR005123">
    <property type="entry name" value="Oxoglu/Fe-dep_dioxygenase_dom"/>
</dbReference>
<proteinExistence type="predicted"/>
<dbReference type="Gene3D" id="2.60.120.590">
    <property type="entry name" value="Alpha-ketoglutarate-dependent dioxygenase AlkB-like"/>
    <property type="match status" value="1"/>
</dbReference>
<dbReference type="SUPFAM" id="SSF51197">
    <property type="entry name" value="Clavaminate synthase-like"/>
    <property type="match status" value="1"/>
</dbReference>
<keyword evidence="2" id="KW-0560">Oxidoreductase</keyword>
<accession>A0ABW3FLD4</accession>
<feature type="domain" description="Fe2OG dioxygenase" evidence="1">
    <location>
        <begin position="88"/>
        <end position="190"/>
    </location>
</feature>
<sequence length="193" mass="21958">MDLNDLQRIPNGLQLKRNLISSEQHDRLLSQVDAQPWRTDLKRRVQHYGWRYDYRARSVARDDYIGQLPNWLSSIAHKLKADGFFATIPDQAIVNEYLPGQGISSHVDCEPCFGDSVASLSLGSRCVMNFEQVSDSTRFQALLEPCSMIIISGEARFGWKHGIAARKSDVIGGIRHKRKRRVSITFRTVNSGR</sequence>
<dbReference type="InterPro" id="IPR027450">
    <property type="entry name" value="AlkB-like"/>
</dbReference>
<dbReference type="PROSITE" id="PS51471">
    <property type="entry name" value="FE2OG_OXY"/>
    <property type="match status" value="1"/>
</dbReference>
<dbReference type="Pfam" id="PF13532">
    <property type="entry name" value="2OG-FeII_Oxy_2"/>
    <property type="match status" value="1"/>
</dbReference>
<reference evidence="3" key="1">
    <citation type="journal article" date="2019" name="Int. J. Syst. Evol. Microbiol.">
        <title>The Global Catalogue of Microorganisms (GCM) 10K type strain sequencing project: providing services to taxonomists for standard genome sequencing and annotation.</title>
        <authorList>
            <consortium name="The Broad Institute Genomics Platform"/>
            <consortium name="The Broad Institute Genome Sequencing Center for Infectious Disease"/>
            <person name="Wu L."/>
            <person name="Ma J."/>
        </authorList>
    </citation>
    <scope>NUCLEOTIDE SEQUENCE [LARGE SCALE GENOMIC DNA]</scope>
    <source>
        <strain evidence="3">CCUG 60023</strain>
    </source>
</reference>
<dbReference type="PANTHER" id="PTHR12463:SF1">
    <property type="entry name" value="2-OXOGLUTARATE AND FE-DEPENDENT OXYGENASE FAMILY PROTEIN"/>
    <property type="match status" value="1"/>
</dbReference>
<name>A0ABW3FLD4_9HYPH</name>
<gene>
    <name evidence="2" type="ORF">ACFQ14_14210</name>
</gene>
<dbReference type="Proteomes" id="UP001597101">
    <property type="component" value="Unassembled WGS sequence"/>
</dbReference>
<organism evidence="2 3">
    <name type="scientific">Pseudahrensia aquimaris</name>
    <dbReference type="NCBI Taxonomy" id="744461"/>
    <lineage>
        <taxon>Bacteria</taxon>
        <taxon>Pseudomonadati</taxon>
        <taxon>Pseudomonadota</taxon>
        <taxon>Alphaproteobacteria</taxon>
        <taxon>Hyphomicrobiales</taxon>
        <taxon>Ahrensiaceae</taxon>
        <taxon>Pseudahrensia</taxon>
    </lineage>
</organism>
<evidence type="ECO:0000313" key="2">
    <source>
        <dbReference type="EMBL" id="MFD0917561.1"/>
    </source>
</evidence>
<keyword evidence="3" id="KW-1185">Reference proteome</keyword>
<evidence type="ECO:0000313" key="3">
    <source>
        <dbReference type="Proteomes" id="UP001597101"/>
    </source>
</evidence>
<dbReference type="EMBL" id="JBHTJV010000013">
    <property type="protein sequence ID" value="MFD0917561.1"/>
    <property type="molecule type" value="Genomic_DNA"/>
</dbReference>
<evidence type="ECO:0000259" key="1">
    <source>
        <dbReference type="PROSITE" id="PS51471"/>
    </source>
</evidence>
<dbReference type="InterPro" id="IPR032857">
    <property type="entry name" value="ALKBH4"/>
</dbReference>
<dbReference type="GO" id="GO:0051213">
    <property type="term" value="F:dioxygenase activity"/>
    <property type="evidence" value="ECO:0007669"/>
    <property type="project" value="UniProtKB-KW"/>
</dbReference>
<keyword evidence="2" id="KW-0223">Dioxygenase</keyword>
<dbReference type="InterPro" id="IPR037151">
    <property type="entry name" value="AlkB-like_sf"/>
</dbReference>
<comment type="caution">
    <text evidence="2">The sequence shown here is derived from an EMBL/GenBank/DDBJ whole genome shotgun (WGS) entry which is preliminary data.</text>
</comment>
<dbReference type="PANTHER" id="PTHR12463">
    <property type="entry name" value="OXYGENASE-RELATED"/>
    <property type="match status" value="1"/>
</dbReference>
<protein>
    <submittedName>
        <fullName evidence="2">Alpha-ketoglutarate-dependent dioxygenase AlkB</fullName>
    </submittedName>
</protein>